<dbReference type="InterPro" id="IPR007060">
    <property type="entry name" value="FtsL/DivIC"/>
</dbReference>
<proteinExistence type="predicted"/>
<dbReference type="Pfam" id="PF04977">
    <property type="entry name" value="DivIC"/>
    <property type="match status" value="1"/>
</dbReference>
<sequence>MSILKKLRQKKWFRILGNKYVLFLVIFTVWMVFFDTNSWFIHDELDDEIDKLEGNRAYFKEQIQQDRNQINKLKDSQELERFAREEYHMKKEGEEIFIIEYEDSLKLKEDE</sequence>
<keyword evidence="2" id="KW-0472">Membrane</keyword>
<feature type="transmembrane region" description="Helical" evidence="2">
    <location>
        <begin position="20"/>
        <end position="41"/>
    </location>
</feature>
<organism evidence="3 4">
    <name type="scientific">Leeuwenhoekiella parthenopeia</name>
    <dbReference type="NCBI Taxonomy" id="2890320"/>
    <lineage>
        <taxon>Bacteria</taxon>
        <taxon>Pseudomonadati</taxon>
        <taxon>Bacteroidota</taxon>
        <taxon>Flavobacteriia</taxon>
        <taxon>Flavobacteriales</taxon>
        <taxon>Flavobacteriaceae</taxon>
        <taxon>Leeuwenhoekiella</taxon>
    </lineage>
</organism>
<accession>A0ABS8GXM0</accession>
<feature type="coiled-coil region" evidence="1">
    <location>
        <begin position="42"/>
        <end position="80"/>
    </location>
</feature>
<reference evidence="3 4" key="1">
    <citation type="submission" date="2021-11" db="EMBL/GenBank/DDBJ databases">
        <title>Seasonal and diel survey of microbial diversity of the Tyrrhenian coast.</title>
        <authorList>
            <person name="Gattoni G."/>
            <person name="Corral P."/>
        </authorList>
    </citation>
    <scope>NUCLEOTIDE SEQUENCE [LARGE SCALE GENOMIC DNA]</scope>
    <source>
        <strain evidence="3 4">Mr9</strain>
    </source>
</reference>
<gene>
    <name evidence="3" type="ORF">LLW17_11300</name>
</gene>
<comment type="caution">
    <text evidence="3">The sequence shown here is derived from an EMBL/GenBank/DDBJ whole genome shotgun (WGS) entry which is preliminary data.</text>
</comment>
<keyword evidence="2" id="KW-0812">Transmembrane</keyword>
<dbReference type="RefSeq" id="WP_228230372.1">
    <property type="nucleotide sequence ID" value="NZ_JAJGMW010000014.1"/>
</dbReference>
<dbReference type="Proteomes" id="UP001197770">
    <property type="component" value="Unassembled WGS sequence"/>
</dbReference>
<keyword evidence="4" id="KW-1185">Reference proteome</keyword>
<protein>
    <submittedName>
        <fullName evidence="3">Septum formation initiator family protein</fullName>
    </submittedName>
</protein>
<evidence type="ECO:0000256" key="1">
    <source>
        <dbReference type="SAM" id="Coils"/>
    </source>
</evidence>
<evidence type="ECO:0000313" key="4">
    <source>
        <dbReference type="Proteomes" id="UP001197770"/>
    </source>
</evidence>
<name>A0ABS8GXM0_9FLAO</name>
<keyword evidence="2" id="KW-1133">Transmembrane helix</keyword>
<evidence type="ECO:0000313" key="3">
    <source>
        <dbReference type="EMBL" id="MCC4213308.1"/>
    </source>
</evidence>
<evidence type="ECO:0000256" key="2">
    <source>
        <dbReference type="SAM" id="Phobius"/>
    </source>
</evidence>
<dbReference type="EMBL" id="JAJGMW010000014">
    <property type="protein sequence ID" value="MCC4213308.1"/>
    <property type="molecule type" value="Genomic_DNA"/>
</dbReference>
<keyword evidence="1" id="KW-0175">Coiled coil</keyword>